<protein>
    <submittedName>
        <fullName evidence="1">Uncharacterized protein</fullName>
    </submittedName>
</protein>
<dbReference type="VEuPathDB" id="FungiDB:sscle_02g018380"/>
<organism evidence="1 2">
    <name type="scientific">Sclerotinia sclerotiorum (strain ATCC 18683 / 1980 / Ss-1)</name>
    <name type="common">White mold</name>
    <name type="synonym">Whetzelinia sclerotiorum</name>
    <dbReference type="NCBI Taxonomy" id="665079"/>
    <lineage>
        <taxon>Eukaryota</taxon>
        <taxon>Fungi</taxon>
        <taxon>Dikarya</taxon>
        <taxon>Ascomycota</taxon>
        <taxon>Pezizomycotina</taxon>
        <taxon>Leotiomycetes</taxon>
        <taxon>Helotiales</taxon>
        <taxon>Sclerotiniaceae</taxon>
        <taxon>Sclerotinia</taxon>
    </lineage>
</organism>
<accession>A0A1D9PWI2</accession>
<gene>
    <name evidence="1" type="ORF">sscle_02g018380</name>
</gene>
<sequence>MKGPNSNQLSQAFGAVSEERPKFRNIPAFNQEADALNLASVIERLDGIQNQQAQMQTQMDQMQT</sequence>
<evidence type="ECO:0000313" key="1">
    <source>
        <dbReference type="EMBL" id="APA07068.1"/>
    </source>
</evidence>
<reference evidence="2" key="1">
    <citation type="journal article" date="2017" name="Genome Biol. Evol.">
        <title>The complete genome sequence of the phytopathogenic fungus Sclerotinia sclerotiorum reveals insights into the genome architecture of broad host range pathogens.</title>
        <authorList>
            <person name="Derbyshire M."/>
            <person name="Denton-Giles M."/>
            <person name="Hegedus D."/>
            <person name="Seifbarghy S."/>
            <person name="Rollins J."/>
            <person name="van Kan J."/>
            <person name="Seidl M.F."/>
            <person name="Faino L."/>
            <person name="Mbengue M."/>
            <person name="Navaud O."/>
            <person name="Raffaele S."/>
            <person name="Hammond-Kosack K."/>
            <person name="Heard S."/>
            <person name="Oliver R."/>
        </authorList>
    </citation>
    <scope>NUCLEOTIDE SEQUENCE [LARGE SCALE GENOMIC DNA]</scope>
    <source>
        <strain evidence="2">ATCC 18683 / 1980 / Ss-1</strain>
    </source>
</reference>
<dbReference type="AlphaFoldDB" id="A0A1D9PWI2"/>
<name>A0A1D9PWI2_SCLS1</name>
<proteinExistence type="predicted"/>
<evidence type="ECO:0000313" key="2">
    <source>
        <dbReference type="Proteomes" id="UP000177798"/>
    </source>
</evidence>
<dbReference type="Proteomes" id="UP000177798">
    <property type="component" value="Chromosome 2"/>
</dbReference>
<dbReference type="EMBL" id="CP017815">
    <property type="protein sequence ID" value="APA07068.1"/>
    <property type="molecule type" value="Genomic_DNA"/>
</dbReference>